<sequence length="213" mass="23771">MDKKGGGNDVIYPDIMFCVDGFEEIFHSIHLTEPGEKVAVQLMAVNKSIRVSRMVFLGAVDYGALRTECMKRDQNSLSRRLKRLSLTRNSSNGRKTDLRQAYSFVKMQGPKMKGFAEMAVARVSHHELVPPQPAQAPPTLQPSYTKPTISPRLVVATKNGGSPSGAKRHPYHHSPGRLHFNVALPHFGPHPWTLVSLTDDFPRAFVLFPRGRC</sequence>
<dbReference type="PANTHER" id="PTHR21477:SF13">
    <property type="entry name" value="KIAA0930"/>
    <property type="match status" value="1"/>
</dbReference>
<accession>A0AA35W2C9</accession>
<evidence type="ECO:0000313" key="2">
    <source>
        <dbReference type="Proteomes" id="UP001174909"/>
    </source>
</evidence>
<comment type="caution">
    <text evidence="1">The sequence shown here is derived from an EMBL/GenBank/DDBJ whole genome shotgun (WGS) entry which is preliminary data.</text>
</comment>
<dbReference type="Pfam" id="PF09741">
    <property type="entry name" value="DUF2045"/>
    <property type="match status" value="1"/>
</dbReference>
<reference evidence="1" key="1">
    <citation type="submission" date="2023-03" db="EMBL/GenBank/DDBJ databases">
        <authorList>
            <person name="Steffen K."/>
            <person name="Cardenas P."/>
        </authorList>
    </citation>
    <scope>NUCLEOTIDE SEQUENCE</scope>
</reference>
<dbReference type="AlphaFoldDB" id="A0AA35W2C9"/>
<keyword evidence="2" id="KW-1185">Reference proteome</keyword>
<organism evidence="1 2">
    <name type="scientific">Geodia barretti</name>
    <name type="common">Barrett's horny sponge</name>
    <dbReference type="NCBI Taxonomy" id="519541"/>
    <lineage>
        <taxon>Eukaryota</taxon>
        <taxon>Metazoa</taxon>
        <taxon>Porifera</taxon>
        <taxon>Demospongiae</taxon>
        <taxon>Heteroscleromorpha</taxon>
        <taxon>Tetractinellida</taxon>
        <taxon>Astrophorina</taxon>
        <taxon>Geodiidae</taxon>
        <taxon>Geodia</taxon>
    </lineage>
</organism>
<proteinExistence type="predicted"/>
<protein>
    <submittedName>
        <fullName evidence="1">Uncharacterized protein KIAA0930 homolog</fullName>
    </submittedName>
</protein>
<dbReference type="Proteomes" id="UP001174909">
    <property type="component" value="Unassembled WGS sequence"/>
</dbReference>
<dbReference type="InterPro" id="IPR019141">
    <property type="entry name" value="DUF2045"/>
</dbReference>
<dbReference type="PANTHER" id="PTHR21477">
    <property type="entry name" value="ZGC:172139"/>
    <property type="match status" value="1"/>
</dbReference>
<evidence type="ECO:0000313" key="1">
    <source>
        <dbReference type="EMBL" id="CAI7997212.1"/>
    </source>
</evidence>
<name>A0AA35W2C9_GEOBA</name>
<gene>
    <name evidence="1" type="ORF">GBAR_LOCUS2097</name>
</gene>
<dbReference type="EMBL" id="CASHTH010000296">
    <property type="protein sequence ID" value="CAI7997212.1"/>
    <property type="molecule type" value="Genomic_DNA"/>
</dbReference>